<organism evidence="2 3">
    <name type="scientific">Kutzneria kofuensis</name>
    <dbReference type="NCBI Taxonomy" id="103725"/>
    <lineage>
        <taxon>Bacteria</taxon>
        <taxon>Bacillati</taxon>
        <taxon>Actinomycetota</taxon>
        <taxon>Actinomycetes</taxon>
        <taxon>Pseudonocardiales</taxon>
        <taxon>Pseudonocardiaceae</taxon>
        <taxon>Kutzneria</taxon>
    </lineage>
</organism>
<feature type="transmembrane region" description="Helical" evidence="1">
    <location>
        <begin position="16"/>
        <end position="34"/>
    </location>
</feature>
<dbReference type="AlphaFoldDB" id="A0A7W9KL36"/>
<feature type="transmembrane region" description="Helical" evidence="1">
    <location>
        <begin position="175"/>
        <end position="195"/>
    </location>
</feature>
<keyword evidence="1" id="KW-1133">Transmembrane helix</keyword>
<proteinExistence type="predicted"/>
<evidence type="ECO:0000256" key="1">
    <source>
        <dbReference type="SAM" id="Phobius"/>
    </source>
</evidence>
<dbReference type="EMBL" id="JACHIR010000001">
    <property type="protein sequence ID" value="MBB5894587.1"/>
    <property type="molecule type" value="Genomic_DNA"/>
</dbReference>
<keyword evidence="3" id="KW-1185">Reference proteome</keyword>
<keyword evidence="1" id="KW-0812">Transmembrane</keyword>
<accession>A0A7W9KL36</accession>
<evidence type="ECO:0000313" key="2">
    <source>
        <dbReference type="EMBL" id="MBB5894587.1"/>
    </source>
</evidence>
<gene>
    <name evidence="2" type="ORF">BJ998_005783</name>
</gene>
<evidence type="ECO:0000313" key="3">
    <source>
        <dbReference type="Proteomes" id="UP000585638"/>
    </source>
</evidence>
<name>A0A7W9KL36_9PSEU</name>
<dbReference type="NCBIfam" id="TIGR04222">
    <property type="entry name" value="near_uncomplex"/>
    <property type="match status" value="1"/>
</dbReference>
<dbReference type="Proteomes" id="UP000585638">
    <property type="component" value="Unassembled WGS sequence"/>
</dbReference>
<protein>
    <submittedName>
        <fullName evidence="2">Uncharacterized protein (TIGR04222 family)</fullName>
    </submittedName>
</protein>
<dbReference type="InterPro" id="IPR026467">
    <property type="entry name" value="Ser/Gly_Cys_C_dom"/>
</dbReference>
<sequence length="297" mass="30242">MGQEPWGLSGEQFLEWYFIGLGCAVVLAVVIRYLPKFFGADGNNVFRPSAVEIGFLAGGPDRAVETAAAELLAAGALRAESTGLLRATGHAVATSAVGSQVLMRAAASHTLKDITGYLRSRSALWNVGHDLAELGLVVPRHIAARFRFGSTLPVLAVLLVGVVRWGNGFHLGRPIGFLTAALAGTIVLFIVMLNFRRNRHLRTFAGDRALRELRRPTLRDAATAVALDGVGRYPDARIAAALQRSISPPRRRPTGVGAAAGGGFFLGGGGCGGGGGGCGGGGGGGGGGGCGGGGCGG</sequence>
<reference evidence="2 3" key="1">
    <citation type="submission" date="2020-08" db="EMBL/GenBank/DDBJ databases">
        <title>Sequencing the genomes of 1000 actinobacteria strains.</title>
        <authorList>
            <person name="Klenk H.-P."/>
        </authorList>
    </citation>
    <scope>NUCLEOTIDE SEQUENCE [LARGE SCALE GENOMIC DNA]</scope>
    <source>
        <strain evidence="2 3">DSM 43851</strain>
    </source>
</reference>
<keyword evidence="1" id="KW-0472">Membrane</keyword>
<comment type="caution">
    <text evidence="2">The sequence shown here is derived from an EMBL/GenBank/DDBJ whole genome shotgun (WGS) entry which is preliminary data.</text>
</comment>
<feature type="transmembrane region" description="Helical" evidence="1">
    <location>
        <begin position="146"/>
        <end position="163"/>
    </location>
</feature>
<dbReference type="RefSeq" id="WP_184866489.1">
    <property type="nucleotide sequence ID" value="NZ_JACHIR010000001.1"/>
</dbReference>